<keyword evidence="1" id="KW-1133">Transmembrane helix</keyword>
<dbReference type="RefSeq" id="WP_336499431.1">
    <property type="nucleotide sequence ID" value="NZ_JBAWSY010000031.1"/>
</dbReference>
<dbReference type="Proteomes" id="UP001364890">
    <property type="component" value="Unassembled WGS sequence"/>
</dbReference>
<keyword evidence="1" id="KW-0812">Transmembrane</keyword>
<organism evidence="2 3">
    <name type="scientific">Psychrobacillus mangrovi</name>
    <dbReference type="NCBI Taxonomy" id="3117745"/>
    <lineage>
        <taxon>Bacteria</taxon>
        <taxon>Bacillati</taxon>
        <taxon>Bacillota</taxon>
        <taxon>Bacilli</taxon>
        <taxon>Bacillales</taxon>
        <taxon>Bacillaceae</taxon>
        <taxon>Psychrobacillus</taxon>
    </lineage>
</organism>
<feature type="transmembrane region" description="Helical" evidence="1">
    <location>
        <begin position="34"/>
        <end position="52"/>
    </location>
</feature>
<feature type="transmembrane region" description="Helical" evidence="1">
    <location>
        <begin position="64"/>
        <end position="81"/>
    </location>
</feature>
<evidence type="ECO:0000313" key="2">
    <source>
        <dbReference type="EMBL" id="MEI4771884.1"/>
    </source>
</evidence>
<keyword evidence="3" id="KW-1185">Reference proteome</keyword>
<sequence length="103" mass="12204">MESELFAIDAMWAFVLVNVVYLVSILFFRKHKQLLSVIHTLILLIMVQYFIIAQRDYIFDKYPAIAYPMIAVVLLAYYVFFRDLNSFIKTKKIERDASSKEIK</sequence>
<protein>
    <submittedName>
        <fullName evidence="2">Uncharacterized protein</fullName>
    </submittedName>
</protein>
<evidence type="ECO:0000313" key="3">
    <source>
        <dbReference type="Proteomes" id="UP001364890"/>
    </source>
</evidence>
<dbReference type="EMBL" id="JBAWSY010000031">
    <property type="protein sequence ID" value="MEI4771884.1"/>
    <property type="molecule type" value="Genomic_DNA"/>
</dbReference>
<proteinExistence type="predicted"/>
<evidence type="ECO:0000256" key="1">
    <source>
        <dbReference type="SAM" id="Phobius"/>
    </source>
</evidence>
<reference evidence="2 3" key="1">
    <citation type="submission" date="2024-01" db="EMBL/GenBank/DDBJ databases">
        <title>Seven novel Bacillus-like species.</title>
        <authorList>
            <person name="Liu G."/>
        </authorList>
    </citation>
    <scope>NUCLEOTIDE SEQUENCE [LARGE SCALE GENOMIC DNA]</scope>
    <source>
        <strain evidence="2 3">FJAT-51614</strain>
    </source>
</reference>
<accession>A0ABU8FA47</accession>
<gene>
    <name evidence="2" type="ORF">WAX74_19985</name>
</gene>
<comment type="caution">
    <text evidence="2">The sequence shown here is derived from an EMBL/GenBank/DDBJ whole genome shotgun (WGS) entry which is preliminary data.</text>
</comment>
<keyword evidence="1" id="KW-0472">Membrane</keyword>
<feature type="transmembrane region" description="Helical" evidence="1">
    <location>
        <begin position="6"/>
        <end position="27"/>
    </location>
</feature>
<name>A0ABU8FA47_9BACI</name>